<accession>A0A242NY31</accession>
<dbReference type="GO" id="GO:0004519">
    <property type="term" value="F:endonuclease activity"/>
    <property type="evidence" value="ECO:0007669"/>
    <property type="project" value="InterPro"/>
</dbReference>
<dbReference type="Pfam" id="PF04493">
    <property type="entry name" value="Endonuclease_5"/>
    <property type="match status" value="1"/>
</dbReference>
<dbReference type="RefSeq" id="WP_086319993.1">
    <property type="nucleotide sequence ID" value="NZ_NASD01000025.1"/>
</dbReference>
<dbReference type="Proteomes" id="UP000194968">
    <property type="component" value="Unassembled WGS sequence"/>
</dbReference>
<name>A0A242NY31_9GAMM</name>
<proteinExistence type="predicted"/>
<organism evidence="1 2">
    <name type="scientific">Gilliamella apis</name>
    <dbReference type="NCBI Taxonomy" id="1970738"/>
    <lineage>
        <taxon>Bacteria</taxon>
        <taxon>Pseudomonadati</taxon>
        <taxon>Pseudomonadota</taxon>
        <taxon>Gammaproteobacteria</taxon>
        <taxon>Orbales</taxon>
        <taxon>Orbaceae</taxon>
        <taxon>Gilliamella</taxon>
    </lineage>
</organism>
<reference evidence="1 2" key="1">
    <citation type="submission" date="2017-03" db="EMBL/GenBank/DDBJ databases">
        <title>Comparative genomics of honeybee gut symbionts reveal geographically distinct and subgroup specific antibiotic resistance.</title>
        <authorList>
            <person name="Ludvigsen J."/>
            <person name="Porcellato D."/>
            <person name="Labee-Lund T.M."/>
            <person name="Amdam G.V."/>
            <person name="Rudi K."/>
        </authorList>
    </citation>
    <scope>NUCLEOTIDE SEQUENCE [LARGE SCALE GENOMIC DNA]</scope>
    <source>
        <strain evidence="1 2">A-4-12</strain>
    </source>
</reference>
<comment type="caution">
    <text evidence="1">The sequence shown here is derived from an EMBL/GenBank/DDBJ whole genome shotgun (WGS) entry which is preliminary data.</text>
</comment>
<gene>
    <name evidence="1" type="ORF">B6D06_01610</name>
</gene>
<dbReference type="OrthoDB" id="2593273at2"/>
<dbReference type="Gene3D" id="3.30.2170.10">
    <property type="entry name" value="archaeoglobus fulgidus dsm 4304 superfamily"/>
    <property type="match status" value="1"/>
</dbReference>
<protein>
    <recommendedName>
        <fullName evidence="3">Endonuclease V</fullName>
    </recommendedName>
</protein>
<evidence type="ECO:0000313" key="2">
    <source>
        <dbReference type="Proteomes" id="UP000194968"/>
    </source>
</evidence>
<dbReference type="InterPro" id="IPR007581">
    <property type="entry name" value="Endonuclease-V"/>
</dbReference>
<dbReference type="AlphaFoldDB" id="A0A242NY31"/>
<dbReference type="GO" id="GO:0006281">
    <property type="term" value="P:DNA repair"/>
    <property type="evidence" value="ECO:0007669"/>
    <property type="project" value="InterPro"/>
</dbReference>
<sequence length="185" mass="20953">MRAVLFYSKKEFKKMILAIDVYYLDDKAKTVGILFEQFTDSIKEIKSVITDYQSNVAPYQSGQFYQRELPCILALLSQVDLNTIDAIIVDGYVHLNDGKLGLGGHLYQTLDKKIPIIGVAKKSFADNSQYVIEVTRGQSNKPLYVTSLGIELTKAAQDIKSMAGKHRMPDLLTYLDQQTKLFKFE</sequence>
<dbReference type="EMBL" id="NASK01000069">
    <property type="protein sequence ID" value="OTQ52778.1"/>
    <property type="molecule type" value="Genomic_DNA"/>
</dbReference>
<evidence type="ECO:0000313" key="1">
    <source>
        <dbReference type="EMBL" id="OTQ52778.1"/>
    </source>
</evidence>
<evidence type="ECO:0008006" key="3">
    <source>
        <dbReference type="Google" id="ProtNLM"/>
    </source>
</evidence>